<dbReference type="eggNOG" id="COG0367">
    <property type="taxonomic scope" value="Bacteria"/>
</dbReference>
<dbReference type="PIRSF" id="PIRSF001589">
    <property type="entry name" value="Asn_synthetase_glu-h"/>
    <property type="match status" value="1"/>
</dbReference>
<dbReference type="InterPro" id="IPR006426">
    <property type="entry name" value="Asn_synth_AEB"/>
</dbReference>
<keyword evidence="6 9" id="KW-0061">Asparagine biosynthesis</keyword>
<evidence type="ECO:0000256" key="3">
    <source>
        <dbReference type="ARBA" id="ARBA00012737"/>
    </source>
</evidence>
<evidence type="ECO:0000256" key="11">
    <source>
        <dbReference type="PIRSR" id="PIRSR001589-3"/>
    </source>
</evidence>
<dbReference type="SUPFAM" id="SSF52402">
    <property type="entry name" value="Adenine nucleotide alpha hydrolases-like"/>
    <property type="match status" value="1"/>
</dbReference>
<dbReference type="NCBIfam" id="TIGR01536">
    <property type="entry name" value="asn_synth_AEB"/>
    <property type="match status" value="1"/>
</dbReference>
<reference evidence="13 14" key="1">
    <citation type="submission" date="2011-05" db="EMBL/GenBank/DDBJ databases">
        <title>Complete sequence of Desulfotomaculum carboxydivorans CO-1-SRB.</title>
        <authorList>
            <consortium name="US DOE Joint Genome Institute"/>
            <person name="Lucas S."/>
            <person name="Han J."/>
            <person name="Lapidus A."/>
            <person name="Cheng J.-F."/>
            <person name="Goodwin L."/>
            <person name="Pitluck S."/>
            <person name="Peters L."/>
            <person name="Mikhailova N."/>
            <person name="Lu M."/>
            <person name="Han C."/>
            <person name="Tapia R."/>
            <person name="Land M."/>
            <person name="Hauser L."/>
            <person name="Kyrpides N."/>
            <person name="Ivanova N."/>
            <person name="Pagani I."/>
            <person name="Stams A."/>
            <person name="Plugge C."/>
            <person name="Muyzer G."/>
            <person name="Kuever J."/>
            <person name="Parshina S."/>
            <person name="Ivanova A."/>
            <person name="Nazina T."/>
            <person name="Woyke T."/>
        </authorList>
    </citation>
    <scope>NUCLEOTIDE SEQUENCE [LARGE SCALE GENOMIC DNA]</scope>
    <source>
        <strain evidence="14">DSM 14880 / VKM B-2319 / CO-1-SRB</strain>
    </source>
</reference>
<feature type="domain" description="Glutamine amidotransferase type-2" evidence="12">
    <location>
        <begin position="2"/>
        <end position="216"/>
    </location>
</feature>
<gene>
    <name evidence="13" type="ordered locus">Desca_0513</name>
</gene>
<dbReference type="PANTHER" id="PTHR43284">
    <property type="entry name" value="ASPARAGINE SYNTHETASE (GLUTAMINE-HYDROLYZING)"/>
    <property type="match status" value="1"/>
</dbReference>
<feature type="binding site" evidence="10">
    <location>
        <position position="263"/>
    </location>
    <ligand>
        <name>ATP</name>
        <dbReference type="ChEBI" id="CHEBI:30616"/>
    </ligand>
</feature>
<dbReference type="InterPro" id="IPR017932">
    <property type="entry name" value="GATase_2_dom"/>
</dbReference>
<comment type="pathway">
    <text evidence="1">Amino-acid biosynthesis; L-asparagine biosynthesis; L-asparagine from L-aspartate (L-Gln route): step 1/1.</text>
</comment>
<feature type="binding site" evidence="10">
    <location>
        <begin position="377"/>
        <end position="378"/>
    </location>
    <ligand>
        <name>ATP</name>
        <dbReference type="ChEBI" id="CHEBI:30616"/>
    </ligand>
</feature>
<keyword evidence="4 10" id="KW-0547">Nucleotide-binding</keyword>
<dbReference type="CDD" id="cd01991">
    <property type="entry name" value="Asn_synthase_B_C"/>
    <property type="match status" value="1"/>
</dbReference>
<dbReference type="InterPro" id="IPR029055">
    <property type="entry name" value="Ntn_hydrolases_N"/>
</dbReference>
<evidence type="ECO:0000256" key="7">
    <source>
        <dbReference type="ARBA" id="ARBA00022962"/>
    </source>
</evidence>
<dbReference type="EC" id="6.3.5.4" evidence="3"/>
<dbReference type="Gene3D" id="3.40.50.620">
    <property type="entry name" value="HUPs"/>
    <property type="match status" value="1"/>
</dbReference>
<evidence type="ECO:0000256" key="6">
    <source>
        <dbReference type="ARBA" id="ARBA00022888"/>
    </source>
</evidence>
<dbReference type="Gene3D" id="3.60.20.10">
    <property type="entry name" value="Glutamine Phosphoribosylpyrophosphate, subunit 1, domain 1"/>
    <property type="match status" value="1"/>
</dbReference>
<dbReference type="KEGG" id="dca:Desca_0513"/>
<feature type="binding site" evidence="10">
    <location>
        <position position="294"/>
    </location>
    <ligand>
        <name>ATP</name>
        <dbReference type="ChEBI" id="CHEBI:30616"/>
    </ligand>
</feature>
<sequence>MCGITGWVDREIDFNKDRAVLESMTATLINRGPDDVGYWNSRRVALGHRRLSVVDPAGGGQPMIRQLGEQTFVIVYNGELYNTPELRRELELRGYTFSTHSDTEVLLTSYIEWGPQCVKRFNGIFAFAIWNEAEQSLFMARDRMGVKPLFYARRGDTFIFGSELKALLAHPKIRPEVDTDGLAEIFALGPARTPGHGVFKDVYELRPGYCLIFNDKGIHISRYWSLISKPHEDDLNTTIEKVRELLEDSISRQLVADVPVCTLLSGGLDSSALSAFAAMAYQKKGREPLHTYSVDYLGNDRYFQANAYQPNADAPWIKRMVDYLGTRHRYVTVDTPALVDALKTAVLARDLPGMADVDSSLYLFCREIKKEATVALSGECADEVFGGYPWFHREEDLKANTFPWSRSLQHRLKLLSPELRDQIKPEEYVANRYRETLNEVPRLPGESPAEARWREMFYLNMVWFMQNLLDRKDRMSMATGLEVRVPFCDHRLVEYVWNIPWSMKNYGGREKGLLRLALNGILPEDVLERRKSPYPKTHNPSYLSAVRGLVQDILNDPSSPLLQLIDVPTVRAMAECDSDSFNRPWFGQLMTGPQLFAYLYQVNIWLQEYKVVIK</sequence>
<dbReference type="EMBL" id="CP002736">
    <property type="protein sequence ID" value="AEF93405.1"/>
    <property type="molecule type" value="Genomic_DNA"/>
</dbReference>
<dbReference type="GO" id="GO:0005524">
    <property type="term" value="F:ATP binding"/>
    <property type="evidence" value="ECO:0007669"/>
    <property type="project" value="UniProtKB-KW"/>
</dbReference>
<dbReference type="GO" id="GO:0006529">
    <property type="term" value="P:asparagine biosynthetic process"/>
    <property type="evidence" value="ECO:0007669"/>
    <property type="project" value="UniProtKB-KW"/>
</dbReference>
<keyword evidence="9" id="KW-0028">Amino-acid biosynthesis</keyword>
<dbReference type="PROSITE" id="PS51278">
    <property type="entry name" value="GATASE_TYPE_2"/>
    <property type="match status" value="1"/>
</dbReference>
<dbReference type="CDD" id="cd00712">
    <property type="entry name" value="AsnB"/>
    <property type="match status" value="1"/>
</dbReference>
<feature type="site" description="Important for beta-aspartyl-AMP intermediate formation" evidence="11">
    <location>
        <position position="379"/>
    </location>
</feature>
<dbReference type="InterPro" id="IPR033738">
    <property type="entry name" value="AsnB_N"/>
</dbReference>
<keyword evidence="14" id="KW-1185">Reference proteome</keyword>
<dbReference type="InterPro" id="IPR051786">
    <property type="entry name" value="ASN_synthetase/amidase"/>
</dbReference>
<evidence type="ECO:0000256" key="4">
    <source>
        <dbReference type="ARBA" id="ARBA00022741"/>
    </source>
</evidence>
<dbReference type="InterPro" id="IPR001962">
    <property type="entry name" value="Asn_synthase"/>
</dbReference>
<keyword evidence="5 10" id="KW-0067">ATP-binding</keyword>
<keyword evidence="13" id="KW-0436">Ligase</keyword>
<dbReference type="Pfam" id="PF00733">
    <property type="entry name" value="Asn_synthase"/>
    <property type="match status" value="1"/>
</dbReference>
<name>F6B7N3_DESCC</name>
<evidence type="ECO:0000256" key="5">
    <source>
        <dbReference type="ARBA" id="ARBA00022840"/>
    </source>
</evidence>
<comment type="similarity">
    <text evidence="2">Belongs to the asparagine synthetase family.</text>
</comment>
<dbReference type="AlphaFoldDB" id="F6B7N3"/>
<dbReference type="SUPFAM" id="SSF56235">
    <property type="entry name" value="N-terminal nucleophile aminohydrolases (Ntn hydrolases)"/>
    <property type="match status" value="1"/>
</dbReference>
<dbReference type="Pfam" id="PF13537">
    <property type="entry name" value="GATase_7"/>
    <property type="match status" value="1"/>
</dbReference>
<evidence type="ECO:0000256" key="9">
    <source>
        <dbReference type="PIRSR" id="PIRSR001589-1"/>
    </source>
</evidence>
<keyword evidence="7 9" id="KW-0315">Glutamine amidotransferase</keyword>
<dbReference type="GO" id="GO:0005829">
    <property type="term" value="C:cytosol"/>
    <property type="evidence" value="ECO:0007669"/>
    <property type="project" value="TreeGrafter"/>
</dbReference>
<dbReference type="GO" id="GO:0004066">
    <property type="term" value="F:asparagine synthase (glutamine-hydrolyzing) activity"/>
    <property type="evidence" value="ECO:0007669"/>
    <property type="project" value="UniProtKB-EC"/>
</dbReference>
<dbReference type="RefSeq" id="WP_013809664.1">
    <property type="nucleotide sequence ID" value="NC_015565.1"/>
</dbReference>
<dbReference type="HOGENOM" id="CLU_014658_3_2_9"/>
<evidence type="ECO:0000256" key="8">
    <source>
        <dbReference type="ARBA" id="ARBA00048741"/>
    </source>
</evidence>
<feature type="binding site" evidence="10">
    <location>
        <position position="102"/>
    </location>
    <ligand>
        <name>L-glutamine</name>
        <dbReference type="ChEBI" id="CHEBI:58359"/>
    </ligand>
</feature>
<evidence type="ECO:0000313" key="13">
    <source>
        <dbReference type="EMBL" id="AEF93405.1"/>
    </source>
</evidence>
<proteinExistence type="inferred from homology"/>
<accession>F6B7N3</accession>
<dbReference type="STRING" id="868595.Desca_0513"/>
<dbReference type="Proteomes" id="UP000009226">
    <property type="component" value="Chromosome"/>
</dbReference>
<dbReference type="PANTHER" id="PTHR43284:SF1">
    <property type="entry name" value="ASPARAGINE SYNTHETASE"/>
    <property type="match status" value="1"/>
</dbReference>
<evidence type="ECO:0000259" key="12">
    <source>
        <dbReference type="PROSITE" id="PS51278"/>
    </source>
</evidence>
<protein>
    <recommendedName>
        <fullName evidence="3">asparagine synthase (glutamine-hydrolyzing)</fullName>
        <ecNumber evidence="3">6.3.5.4</ecNumber>
    </recommendedName>
</protein>
<feature type="active site" description="For GATase activity" evidence="9">
    <location>
        <position position="2"/>
    </location>
</feature>
<comment type="catalytic activity">
    <reaction evidence="8">
        <text>L-aspartate + L-glutamine + ATP + H2O = L-asparagine + L-glutamate + AMP + diphosphate + H(+)</text>
        <dbReference type="Rhea" id="RHEA:12228"/>
        <dbReference type="ChEBI" id="CHEBI:15377"/>
        <dbReference type="ChEBI" id="CHEBI:15378"/>
        <dbReference type="ChEBI" id="CHEBI:29985"/>
        <dbReference type="ChEBI" id="CHEBI:29991"/>
        <dbReference type="ChEBI" id="CHEBI:30616"/>
        <dbReference type="ChEBI" id="CHEBI:33019"/>
        <dbReference type="ChEBI" id="CHEBI:58048"/>
        <dbReference type="ChEBI" id="CHEBI:58359"/>
        <dbReference type="ChEBI" id="CHEBI:456215"/>
        <dbReference type="EC" id="6.3.5.4"/>
    </reaction>
</comment>
<evidence type="ECO:0000256" key="2">
    <source>
        <dbReference type="ARBA" id="ARBA00005752"/>
    </source>
</evidence>
<evidence type="ECO:0000313" key="14">
    <source>
        <dbReference type="Proteomes" id="UP000009226"/>
    </source>
</evidence>
<evidence type="ECO:0000256" key="10">
    <source>
        <dbReference type="PIRSR" id="PIRSR001589-2"/>
    </source>
</evidence>
<evidence type="ECO:0000256" key="1">
    <source>
        <dbReference type="ARBA" id="ARBA00005187"/>
    </source>
</evidence>
<dbReference type="InterPro" id="IPR014729">
    <property type="entry name" value="Rossmann-like_a/b/a_fold"/>
</dbReference>
<organism evidence="13 14">
    <name type="scientific">Desulfotomaculum nigrificans (strain DSM 14880 / VKM B-2319 / CO-1-SRB)</name>
    <name type="common">Desulfotomaculum carboxydivorans</name>
    <dbReference type="NCBI Taxonomy" id="868595"/>
    <lineage>
        <taxon>Bacteria</taxon>
        <taxon>Bacillati</taxon>
        <taxon>Bacillota</taxon>
        <taxon>Clostridia</taxon>
        <taxon>Eubacteriales</taxon>
        <taxon>Desulfotomaculaceae</taxon>
        <taxon>Desulfotomaculum</taxon>
    </lineage>
</organism>